<evidence type="ECO:0000259" key="7">
    <source>
        <dbReference type="PROSITE" id="PS51462"/>
    </source>
</evidence>
<evidence type="ECO:0000256" key="1">
    <source>
        <dbReference type="ARBA" id="ARBA00001946"/>
    </source>
</evidence>
<dbReference type="EMBL" id="BJNE01000024">
    <property type="protein sequence ID" value="GEC13954.1"/>
    <property type="molecule type" value="Genomic_DNA"/>
</dbReference>
<dbReference type="InterPro" id="IPR000086">
    <property type="entry name" value="NUDIX_hydrolase_dom"/>
</dbReference>
<comment type="caution">
    <text evidence="8">The sequence shown here is derived from an EMBL/GenBank/DDBJ whole genome shotgun (WGS) entry which is preliminary data.</text>
</comment>
<dbReference type="PANTHER" id="PTHR43758">
    <property type="entry name" value="7,8-DIHYDRO-8-OXOGUANINE TRIPHOSPHATASE"/>
    <property type="match status" value="1"/>
</dbReference>
<dbReference type="PROSITE" id="PS00893">
    <property type="entry name" value="NUDIX_BOX"/>
    <property type="match status" value="1"/>
</dbReference>
<comment type="cofactor">
    <cofactor evidence="1">
        <name>Mg(2+)</name>
        <dbReference type="ChEBI" id="CHEBI:18420"/>
    </cofactor>
</comment>
<keyword evidence="5" id="KW-0460">Magnesium</keyword>
<dbReference type="PROSITE" id="PS51462">
    <property type="entry name" value="NUDIX"/>
    <property type="match status" value="1"/>
</dbReference>
<keyword evidence="4 6" id="KW-0378">Hydrolase</keyword>
<dbReference type="PRINTS" id="PR00502">
    <property type="entry name" value="NUDIXFAMILY"/>
</dbReference>
<evidence type="ECO:0000313" key="8">
    <source>
        <dbReference type="EMBL" id="GEC13954.1"/>
    </source>
</evidence>
<dbReference type="InterPro" id="IPR015797">
    <property type="entry name" value="NUDIX_hydrolase-like_dom_sf"/>
</dbReference>
<dbReference type="InterPro" id="IPR020476">
    <property type="entry name" value="Nudix_hydrolase"/>
</dbReference>
<dbReference type="Gene3D" id="3.90.79.10">
    <property type="entry name" value="Nucleoside Triphosphate Pyrophosphohydrolase"/>
    <property type="match status" value="1"/>
</dbReference>
<organism evidence="8 9">
    <name type="scientific">Glutamicibacter nicotianae</name>
    <name type="common">Arthrobacter nicotianae</name>
    <dbReference type="NCBI Taxonomy" id="37929"/>
    <lineage>
        <taxon>Bacteria</taxon>
        <taxon>Bacillati</taxon>
        <taxon>Actinomycetota</taxon>
        <taxon>Actinomycetes</taxon>
        <taxon>Micrococcales</taxon>
        <taxon>Micrococcaceae</taxon>
        <taxon>Glutamicibacter</taxon>
    </lineage>
</organism>
<gene>
    <name evidence="8" type="ORF">ANI01nite_31570</name>
</gene>
<evidence type="ECO:0000256" key="5">
    <source>
        <dbReference type="ARBA" id="ARBA00022842"/>
    </source>
</evidence>
<evidence type="ECO:0000256" key="2">
    <source>
        <dbReference type="ARBA" id="ARBA00005582"/>
    </source>
</evidence>
<proteinExistence type="inferred from homology"/>
<dbReference type="SUPFAM" id="SSF55811">
    <property type="entry name" value="Nudix"/>
    <property type="match status" value="1"/>
</dbReference>
<evidence type="ECO:0000256" key="3">
    <source>
        <dbReference type="ARBA" id="ARBA00022723"/>
    </source>
</evidence>
<keyword evidence="3" id="KW-0479">Metal-binding</keyword>
<name>A0ABQ0RQ61_GLUNI</name>
<evidence type="ECO:0000256" key="6">
    <source>
        <dbReference type="RuleBase" id="RU003476"/>
    </source>
</evidence>
<evidence type="ECO:0000313" key="9">
    <source>
        <dbReference type="Proteomes" id="UP000316242"/>
    </source>
</evidence>
<protein>
    <recommendedName>
        <fullName evidence="7">Nudix hydrolase domain-containing protein</fullName>
    </recommendedName>
</protein>
<keyword evidence="9" id="KW-1185">Reference proteome</keyword>
<dbReference type="PANTHER" id="PTHR43758:SF2">
    <property type="entry name" value="OXIDIZED PURINE NUCLEOSIDE TRIPHOSPHATE HYDROLASE"/>
    <property type="match status" value="1"/>
</dbReference>
<comment type="similarity">
    <text evidence="2 6">Belongs to the Nudix hydrolase family.</text>
</comment>
<dbReference type="Pfam" id="PF00293">
    <property type="entry name" value="NUDIX"/>
    <property type="match status" value="1"/>
</dbReference>
<dbReference type="CDD" id="cd03427">
    <property type="entry name" value="NUDIX_MTH1_Nudt1"/>
    <property type="match status" value="1"/>
</dbReference>
<dbReference type="InterPro" id="IPR020084">
    <property type="entry name" value="NUDIX_hydrolase_CS"/>
</dbReference>
<accession>A0ABQ0RQ61</accession>
<sequence>MAGRRMPGAKQVALVALLQERAGRLHVLLGRKRRGFGKGNIVLPGGKIEPGESAVQAAIREFREETGLVLAPQELELAAQINFRFPAQPAADMECATFIARQATGQPEATEELEPLWADPDALPVEQMWQDSPLWLPKLVAGGNFTVEIVLARDNISVQEISFENWD</sequence>
<dbReference type="RefSeq" id="WP_121866500.1">
    <property type="nucleotide sequence ID" value="NZ_BAAAWM010000001.1"/>
</dbReference>
<evidence type="ECO:0000256" key="4">
    <source>
        <dbReference type="ARBA" id="ARBA00022801"/>
    </source>
</evidence>
<reference evidence="8 9" key="1">
    <citation type="submission" date="2019-06" db="EMBL/GenBank/DDBJ databases">
        <title>Whole genome shotgun sequence of Glutamicibacter nicotianae NBRC 14234.</title>
        <authorList>
            <person name="Hosoyama A."/>
            <person name="Uohara A."/>
            <person name="Ohji S."/>
            <person name="Ichikawa N."/>
        </authorList>
    </citation>
    <scope>NUCLEOTIDE SEQUENCE [LARGE SCALE GENOMIC DNA]</scope>
    <source>
        <strain evidence="8 9">NBRC 14234</strain>
    </source>
</reference>
<dbReference type="Proteomes" id="UP000316242">
    <property type="component" value="Unassembled WGS sequence"/>
</dbReference>
<feature type="domain" description="Nudix hydrolase" evidence="7">
    <location>
        <begin position="8"/>
        <end position="142"/>
    </location>
</feature>